<evidence type="ECO:0000256" key="4">
    <source>
        <dbReference type="ARBA" id="ARBA00010284"/>
    </source>
</evidence>
<dbReference type="GO" id="GO:0009317">
    <property type="term" value="C:acetyl-CoA carboxylase complex"/>
    <property type="evidence" value="ECO:0007669"/>
    <property type="project" value="InterPro"/>
</dbReference>
<sequence length="511" mass="52416">MTAVLESGTRPLRLGGAELLSQLLDAGSFRSWDQPVPATANATPAYLGDLDRARERSGADEAVMCGEGLIDGHPVAVLASEFTFLGGSIGRATADRIVAAIEEAGRRRLPLIAAPASGGTRMQEGTLAFLQMVRITEALTAYKALGLPYLAYLRHPTTGGVFASWGSLGHVTVAEPGALVGFLGPKVYAGLRGEDFPAGVQSSEHLFSHGTVDAVLDAAGFRKLAAGVLGILAGSASAEPEQQPDGGVSLSAERSGSVWDSVLRTRKPGRPGLAELLEAGFGRTVRLSGTGRGQLSASTAVVLAELLEPGMPARPAVVVGQDRAAQRAGSVLDAAGLAQARRGMRLAEELGLPLVTVVDTPGAELSVQAEEAAIAGGIADCIAGLLRLTVPSVAILMGEGTGGGALALAAARRTVAAEHAWLAPLPPEGASLIVHRDTAHAAELAEQQRIGARELFDDGEVHEIVGEGSGFCGRLAAAAARQLAFQEPQAAQEGLAVQEGRSQGRRGGRHS</sequence>
<dbReference type="InterPro" id="IPR034733">
    <property type="entry name" value="AcCoA_carboxyl_beta"/>
</dbReference>
<evidence type="ECO:0000256" key="13">
    <source>
        <dbReference type="ARBA" id="ARBA00022840"/>
    </source>
</evidence>
<dbReference type="GO" id="GO:0016743">
    <property type="term" value="F:carboxyl- or carbamoyltransferase activity"/>
    <property type="evidence" value="ECO:0007669"/>
    <property type="project" value="InterPro"/>
</dbReference>
<evidence type="ECO:0000256" key="12">
    <source>
        <dbReference type="ARBA" id="ARBA00022832"/>
    </source>
</evidence>
<dbReference type="PROSITE" id="PS50980">
    <property type="entry name" value="COA_CT_NTER"/>
    <property type="match status" value="1"/>
</dbReference>
<evidence type="ECO:0000256" key="15">
    <source>
        <dbReference type="ARBA" id="ARBA00023160"/>
    </source>
</evidence>
<keyword evidence="11" id="KW-0863">Zinc-finger</keyword>
<evidence type="ECO:0000256" key="9">
    <source>
        <dbReference type="ARBA" id="ARBA00022679"/>
    </source>
</evidence>
<keyword evidence="13" id="KW-0067">ATP-binding</keyword>
<name>A0A1G8JS64_9MICC</name>
<keyword evidence="10" id="KW-0547">Nucleotide-binding</keyword>
<dbReference type="PANTHER" id="PTHR42995">
    <property type="entry name" value="ACETYL-COENZYME A CARBOXYLASE CARBOXYL TRANSFERASE SUBUNIT BETA, CHLOROPLASTIC"/>
    <property type="match status" value="1"/>
</dbReference>
<evidence type="ECO:0000256" key="5">
    <source>
        <dbReference type="ARBA" id="ARBA00011664"/>
    </source>
</evidence>
<evidence type="ECO:0000256" key="7">
    <source>
        <dbReference type="ARBA" id="ARBA00018312"/>
    </source>
</evidence>
<dbReference type="OrthoDB" id="9772975at2"/>
<evidence type="ECO:0000256" key="16">
    <source>
        <dbReference type="ARBA" id="ARBA00025280"/>
    </source>
</evidence>
<evidence type="ECO:0000256" key="2">
    <source>
        <dbReference type="ARBA" id="ARBA00004496"/>
    </source>
</evidence>
<dbReference type="Pfam" id="PF03255">
    <property type="entry name" value="ACCA"/>
    <property type="match status" value="1"/>
</dbReference>
<comment type="similarity">
    <text evidence="4">In the N-terminal section; belongs to the AccD/PCCB family.</text>
</comment>
<comment type="subunit">
    <text evidence="5">Acetyl-CoA carboxylase is a heterotetramer composed of biotin carboxyl carrier protein (AccB), biotin carboxylase (AccC) and two subunits of ACCase subunit beta/alpha.</text>
</comment>
<dbReference type="InterPro" id="IPR011763">
    <property type="entry name" value="COA_CT_C"/>
</dbReference>
<evidence type="ECO:0000256" key="1">
    <source>
        <dbReference type="ARBA" id="ARBA00001947"/>
    </source>
</evidence>
<keyword evidence="11" id="KW-0862">Zinc</keyword>
<keyword evidence="11" id="KW-0479">Metal-binding</keyword>
<accession>A0A1G8JS64</accession>
<dbReference type="SUPFAM" id="SSF52096">
    <property type="entry name" value="ClpP/crotonase"/>
    <property type="match status" value="2"/>
</dbReference>
<dbReference type="GO" id="GO:0005524">
    <property type="term" value="F:ATP binding"/>
    <property type="evidence" value="ECO:0007669"/>
    <property type="project" value="UniProtKB-KW"/>
</dbReference>
<keyword evidence="19" id="KW-1185">Reference proteome</keyword>
<gene>
    <name evidence="18" type="ORF">SAMN05216555_10218</name>
</gene>
<evidence type="ECO:0000313" key="18">
    <source>
        <dbReference type="EMBL" id="SDI34046.1"/>
    </source>
</evidence>
<comment type="similarity">
    <text evidence="3">In the C-terminal section; belongs to the AccA family.</text>
</comment>
<comment type="cofactor">
    <cofactor evidence="1">
        <name>Zn(2+)</name>
        <dbReference type="ChEBI" id="CHEBI:29105"/>
    </cofactor>
</comment>
<comment type="catalytic activity">
    <reaction evidence="17">
        <text>N(6)-carboxybiotinyl-L-lysyl-[protein] + acetyl-CoA = N(6)-biotinyl-L-lysyl-[protein] + malonyl-CoA</text>
        <dbReference type="Rhea" id="RHEA:54728"/>
        <dbReference type="Rhea" id="RHEA-COMP:10505"/>
        <dbReference type="Rhea" id="RHEA-COMP:10506"/>
        <dbReference type="ChEBI" id="CHEBI:57288"/>
        <dbReference type="ChEBI" id="CHEBI:57384"/>
        <dbReference type="ChEBI" id="CHEBI:83144"/>
        <dbReference type="ChEBI" id="CHEBI:83145"/>
        <dbReference type="EC" id="2.1.3.15"/>
    </reaction>
</comment>
<keyword evidence="14" id="KW-0443">Lipid metabolism</keyword>
<dbReference type="PROSITE" id="PS50989">
    <property type="entry name" value="COA_CT_CTER"/>
    <property type="match status" value="1"/>
</dbReference>
<dbReference type="PRINTS" id="PR01070">
    <property type="entry name" value="ACCCTRFRASEB"/>
</dbReference>
<comment type="function">
    <text evidence="16">Component of the acetyl coenzyme A carboxylase (ACC) complex. Biotin carboxylase (BC) catalyzes the carboxylation of biotin on its carrier protein (BCCP) and then the CO(2) group is transferred by the transcarboxylase to acetyl-CoA to form malonyl-CoA.</text>
</comment>
<evidence type="ECO:0000256" key="11">
    <source>
        <dbReference type="ARBA" id="ARBA00022771"/>
    </source>
</evidence>
<keyword evidence="15" id="KW-0275">Fatty acid biosynthesis</keyword>
<dbReference type="GO" id="GO:0006633">
    <property type="term" value="P:fatty acid biosynthetic process"/>
    <property type="evidence" value="ECO:0007669"/>
    <property type="project" value="UniProtKB-KW"/>
</dbReference>
<dbReference type="EC" id="2.1.3.15" evidence="6"/>
<dbReference type="Gene3D" id="3.90.226.10">
    <property type="entry name" value="2-enoyl-CoA Hydratase, Chain A, domain 1"/>
    <property type="match status" value="2"/>
</dbReference>
<dbReference type="InterPro" id="IPR000438">
    <property type="entry name" value="Acetyl_CoA_COase_Trfase_b_su"/>
</dbReference>
<dbReference type="RefSeq" id="WP_084110710.1">
    <property type="nucleotide sequence ID" value="NZ_FNEI01000002.1"/>
</dbReference>
<evidence type="ECO:0000313" key="19">
    <source>
        <dbReference type="Proteomes" id="UP000182130"/>
    </source>
</evidence>
<keyword evidence="12" id="KW-0276">Fatty acid metabolism</keyword>
<evidence type="ECO:0000256" key="10">
    <source>
        <dbReference type="ARBA" id="ARBA00022741"/>
    </source>
</evidence>
<dbReference type="InterPro" id="IPR029045">
    <property type="entry name" value="ClpP/crotonase-like_dom_sf"/>
</dbReference>
<dbReference type="PANTHER" id="PTHR42995:SF5">
    <property type="entry name" value="ACETYL-COENZYME A CARBOXYLASE CARBOXYL TRANSFERASE SUBUNIT BETA, CHLOROPLASTIC"/>
    <property type="match status" value="1"/>
</dbReference>
<evidence type="ECO:0000256" key="6">
    <source>
        <dbReference type="ARBA" id="ARBA00011883"/>
    </source>
</evidence>
<dbReference type="AlphaFoldDB" id="A0A1G8JS64"/>
<dbReference type="InterPro" id="IPR011762">
    <property type="entry name" value="COA_CT_N"/>
</dbReference>
<proteinExistence type="inferred from homology"/>
<dbReference type="STRING" id="1045773.SAMN05216555_10218"/>
<keyword evidence="9 18" id="KW-0808">Transferase</keyword>
<keyword evidence="8" id="KW-0444">Lipid biosynthesis</keyword>
<evidence type="ECO:0000256" key="8">
    <source>
        <dbReference type="ARBA" id="ARBA00022516"/>
    </source>
</evidence>
<dbReference type="GO" id="GO:0008270">
    <property type="term" value="F:zinc ion binding"/>
    <property type="evidence" value="ECO:0007669"/>
    <property type="project" value="UniProtKB-KW"/>
</dbReference>
<evidence type="ECO:0000256" key="17">
    <source>
        <dbReference type="ARBA" id="ARBA00049152"/>
    </source>
</evidence>
<dbReference type="Proteomes" id="UP000182130">
    <property type="component" value="Unassembled WGS sequence"/>
</dbReference>
<evidence type="ECO:0000256" key="14">
    <source>
        <dbReference type="ARBA" id="ARBA00023098"/>
    </source>
</evidence>
<dbReference type="GO" id="GO:2001295">
    <property type="term" value="P:malonyl-CoA biosynthetic process"/>
    <property type="evidence" value="ECO:0007669"/>
    <property type="project" value="TreeGrafter"/>
</dbReference>
<reference evidence="19" key="1">
    <citation type="submission" date="2016-10" db="EMBL/GenBank/DDBJ databases">
        <authorList>
            <person name="Varghese N."/>
            <person name="Submissions S."/>
        </authorList>
    </citation>
    <scope>NUCLEOTIDE SEQUENCE [LARGE SCALE GENOMIC DNA]</scope>
    <source>
        <strain evidence="19">CGMCC 1.10783</strain>
    </source>
</reference>
<dbReference type="Pfam" id="PF01039">
    <property type="entry name" value="Carboxyl_trans"/>
    <property type="match status" value="1"/>
</dbReference>
<protein>
    <recommendedName>
        <fullName evidence="7">Acetyl-coenzyme A carboxylase carboxyl transferase subunits beta/alpha</fullName>
        <ecNumber evidence="6">2.1.3.15</ecNumber>
    </recommendedName>
</protein>
<dbReference type="GO" id="GO:0003989">
    <property type="term" value="F:acetyl-CoA carboxylase activity"/>
    <property type="evidence" value="ECO:0007669"/>
    <property type="project" value="InterPro"/>
</dbReference>
<comment type="subcellular location">
    <subcellularLocation>
        <location evidence="2">Cytoplasm</location>
    </subcellularLocation>
</comment>
<organism evidence="18 19">
    <name type="scientific">Arthrobacter cupressi</name>
    <dbReference type="NCBI Taxonomy" id="1045773"/>
    <lineage>
        <taxon>Bacteria</taxon>
        <taxon>Bacillati</taxon>
        <taxon>Actinomycetota</taxon>
        <taxon>Actinomycetes</taxon>
        <taxon>Micrococcales</taxon>
        <taxon>Micrococcaceae</taxon>
        <taxon>Arthrobacter</taxon>
    </lineage>
</organism>
<dbReference type="InterPro" id="IPR001095">
    <property type="entry name" value="Acetyl_CoA_COase_a_su"/>
</dbReference>
<evidence type="ECO:0000256" key="3">
    <source>
        <dbReference type="ARBA" id="ARBA00006276"/>
    </source>
</evidence>
<dbReference type="EMBL" id="FNEI01000002">
    <property type="protein sequence ID" value="SDI34046.1"/>
    <property type="molecule type" value="Genomic_DNA"/>
</dbReference>